<dbReference type="GO" id="GO:0003677">
    <property type="term" value="F:DNA binding"/>
    <property type="evidence" value="ECO:0007669"/>
    <property type="project" value="UniProtKB-KW"/>
</dbReference>
<dbReference type="Pfam" id="PF01381">
    <property type="entry name" value="HTH_3"/>
    <property type="match status" value="1"/>
</dbReference>
<dbReference type="OrthoDB" id="189170at2"/>
<dbReference type="Gene3D" id="1.10.260.40">
    <property type="entry name" value="lambda repressor-like DNA-binding domains"/>
    <property type="match status" value="1"/>
</dbReference>
<dbReference type="PANTHER" id="PTHR46797:SF2">
    <property type="entry name" value="TRANSCRIPTIONAL REGULATOR"/>
    <property type="match status" value="1"/>
</dbReference>
<evidence type="ECO:0000256" key="1">
    <source>
        <dbReference type="ARBA" id="ARBA00023125"/>
    </source>
</evidence>
<dbReference type="GO" id="GO:0005829">
    <property type="term" value="C:cytosol"/>
    <property type="evidence" value="ECO:0007669"/>
    <property type="project" value="TreeGrafter"/>
</dbReference>
<accession>A0A2P7SJY3</accession>
<comment type="caution">
    <text evidence="3">The sequence shown here is derived from an EMBL/GenBank/DDBJ whole genome shotgun (WGS) entry which is preliminary data.</text>
</comment>
<gene>
    <name evidence="3" type="ORF">C7I85_04165</name>
</gene>
<dbReference type="Pfam" id="PF07883">
    <property type="entry name" value="Cupin_2"/>
    <property type="match status" value="1"/>
</dbReference>
<dbReference type="GO" id="GO:0003700">
    <property type="term" value="F:DNA-binding transcription factor activity"/>
    <property type="evidence" value="ECO:0007669"/>
    <property type="project" value="TreeGrafter"/>
</dbReference>
<keyword evidence="4" id="KW-1185">Reference proteome</keyword>
<keyword evidence="1" id="KW-0238">DNA-binding</keyword>
<dbReference type="SUPFAM" id="SSF51182">
    <property type="entry name" value="RmlC-like cupins"/>
    <property type="match status" value="1"/>
</dbReference>
<evidence type="ECO:0000313" key="3">
    <source>
        <dbReference type="EMBL" id="PSJ62793.1"/>
    </source>
</evidence>
<dbReference type="InterPro" id="IPR050807">
    <property type="entry name" value="TransReg_Diox_bact_type"/>
</dbReference>
<dbReference type="PANTHER" id="PTHR46797">
    <property type="entry name" value="HTH-TYPE TRANSCRIPTIONAL REGULATOR"/>
    <property type="match status" value="1"/>
</dbReference>
<organism evidence="3 4">
    <name type="scientific">Pseudaminobacter soli</name>
    <name type="common">ex Li et al. 2025</name>
    <dbReference type="NCBI Taxonomy" id="1295366"/>
    <lineage>
        <taxon>Bacteria</taxon>
        <taxon>Pseudomonadati</taxon>
        <taxon>Pseudomonadota</taxon>
        <taxon>Alphaproteobacteria</taxon>
        <taxon>Hyphomicrobiales</taxon>
        <taxon>Phyllobacteriaceae</taxon>
        <taxon>Pseudaminobacter</taxon>
    </lineage>
</organism>
<evidence type="ECO:0000313" key="4">
    <source>
        <dbReference type="Proteomes" id="UP000240653"/>
    </source>
</evidence>
<dbReference type="Gene3D" id="2.60.120.10">
    <property type="entry name" value="Jelly Rolls"/>
    <property type="match status" value="1"/>
</dbReference>
<dbReference type="Proteomes" id="UP000240653">
    <property type="component" value="Unassembled WGS sequence"/>
</dbReference>
<name>A0A2P7SJY3_9HYPH</name>
<dbReference type="EMBL" id="PXYL01000002">
    <property type="protein sequence ID" value="PSJ62793.1"/>
    <property type="molecule type" value="Genomic_DNA"/>
</dbReference>
<dbReference type="InterPro" id="IPR001387">
    <property type="entry name" value="Cro/C1-type_HTH"/>
</dbReference>
<dbReference type="InterPro" id="IPR014710">
    <property type="entry name" value="RmlC-like_jellyroll"/>
</dbReference>
<dbReference type="AlphaFoldDB" id="A0A2P7SJY3"/>
<dbReference type="InterPro" id="IPR011051">
    <property type="entry name" value="RmlC_Cupin_sf"/>
</dbReference>
<dbReference type="CDD" id="cd00093">
    <property type="entry name" value="HTH_XRE"/>
    <property type="match status" value="1"/>
</dbReference>
<dbReference type="PROSITE" id="PS50943">
    <property type="entry name" value="HTH_CROC1"/>
    <property type="match status" value="1"/>
</dbReference>
<reference evidence="3 4" key="1">
    <citation type="submission" date="2018-03" db="EMBL/GenBank/DDBJ databases">
        <title>The draft genome of Mesorhizobium soli JCM 19897.</title>
        <authorList>
            <person name="Li L."/>
            <person name="Liu L."/>
            <person name="Liang L."/>
            <person name="Wang T."/>
            <person name="Zhang X."/>
        </authorList>
    </citation>
    <scope>NUCLEOTIDE SEQUENCE [LARGE SCALE GENOMIC DNA]</scope>
    <source>
        <strain evidence="3 4">JCM 19897</strain>
    </source>
</reference>
<dbReference type="InterPro" id="IPR013096">
    <property type="entry name" value="Cupin_2"/>
</dbReference>
<dbReference type="SMART" id="SM00530">
    <property type="entry name" value="HTH_XRE"/>
    <property type="match status" value="1"/>
</dbReference>
<dbReference type="RefSeq" id="WP_106722694.1">
    <property type="nucleotide sequence ID" value="NZ_PXYL01000002.1"/>
</dbReference>
<protein>
    <recommendedName>
        <fullName evidence="2">HTH cro/C1-type domain-containing protein</fullName>
    </recommendedName>
</protein>
<dbReference type="InterPro" id="IPR010982">
    <property type="entry name" value="Lambda_DNA-bd_dom_sf"/>
</dbReference>
<feature type="domain" description="HTH cro/C1-type" evidence="2">
    <location>
        <begin position="21"/>
        <end position="75"/>
    </location>
</feature>
<sequence length="193" mass="21302">MADTPTPRNGGKQSPRIGHLLRERRRQLDLTLDAVAEATSLTKGFLSDIERDKTSPSVASLVKLCEVLNMPVGDLFTSSESAVVRADERAPIKFGGTGVSDHLLTPSGSLRFQAIWTEIEPKGTGGEQLYSLRAEEEFIIVLSGELGLQLENETFILREGDAMTFDPRRLHTFYNPSDSQPTTAIFVMTPRPR</sequence>
<dbReference type="CDD" id="cd02209">
    <property type="entry name" value="cupin_XRE_C"/>
    <property type="match status" value="1"/>
</dbReference>
<proteinExistence type="predicted"/>
<evidence type="ECO:0000259" key="2">
    <source>
        <dbReference type="PROSITE" id="PS50943"/>
    </source>
</evidence>
<dbReference type="SUPFAM" id="SSF47413">
    <property type="entry name" value="lambda repressor-like DNA-binding domains"/>
    <property type="match status" value="1"/>
</dbReference>